<name>A0A150QMS5_SORCE</name>
<dbReference type="InterPro" id="IPR011335">
    <property type="entry name" value="Restrct_endonuc-II-like"/>
</dbReference>
<organism evidence="2 3">
    <name type="scientific">Sorangium cellulosum</name>
    <name type="common">Polyangium cellulosum</name>
    <dbReference type="NCBI Taxonomy" id="56"/>
    <lineage>
        <taxon>Bacteria</taxon>
        <taxon>Pseudomonadati</taxon>
        <taxon>Myxococcota</taxon>
        <taxon>Polyangia</taxon>
        <taxon>Polyangiales</taxon>
        <taxon>Polyangiaceae</taxon>
        <taxon>Sorangium</taxon>
    </lineage>
</organism>
<evidence type="ECO:0000313" key="3">
    <source>
        <dbReference type="Proteomes" id="UP000075260"/>
    </source>
</evidence>
<evidence type="ECO:0000313" key="2">
    <source>
        <dbReference type="EMBL" id="KYF69283.1"/>
    </source>
</evidence>
<evidence type="ECO:0008006" key="4">
    <source>
        <dbReference type="Google" id="ProtNLM"/>
    </source>
</evidence>
<evidence type="ECO:0000256" key="1">
    <source>
        <dbReference type="SAM" id="MobiDB-lite"/>
    </source>
</evidence>
<feature type="region of interest" description="Disordered" evidence="1">
    <location>
        <begin position="1"/>
        <end position="34"/>
    </location>
</feature>
<comment type="caution">
    <text evidence="2">The sequence shown here is derived from an EMBL/GenBank/DDBJ whole genome shotgun (WGS) entry which is preliminary data.</text>
</comment>
<sequence>MPSKNPAAFHQAPEATPPAPQNLPGHGELPRVDERLVEPETRAEIIGGRRVLAAPANPPHGDAHCQVDGEALFHVRPGYVASTDMLTRTDDGSDFATDTSIRKEGNDPATGARYLEEVVFEVVHKQPLRDLIDRAERLTARGIRRMFAVFVQRRVVAEWSPAERAFRPLPIDTEIEDACLIRPLPVRALLDRAEGRNAVARVLLDEKNPVLAEAQREAFRSGLRKAVERLCEALQVELTGERRAALARLDAAALEEIAARIAAERRWPS</sequence>
<dbReference type="EMBL" id="JEMA01000484">
    <property type="protein sequence ID" value="KYF69283.1"/>
    <property type="molecule type" value="Genomic_DNA"/>
</dbReference>
<dbReference type="Proteomes" id="UP000075260">
    <property type="component" value="Unassembled WGS sequence"/>
</dbReference>
<reference evidence="2 3" key="1">
    <citation type="submission" date="2014-02" db="EMBL/GenBank/DDBJ databases">
        <title>The small core and large imbalanced accessory genome model reveals a collaborative survival strategy of Sorangium cellulosum strains in nature.</title>
        <authorList>
            <person name="Han K."/>
            <person name="Peng R."/>
            <person name="Blom J."/>
            <person name="Li Y.-Z."/>
        </authorList>
    </citation>
    <scope>NUCLEOTIDE SEQUENCE [LARGE SCALE GENOMIC DNA]</scope>
    <source>
        <strain evidence="2 3">So0008-312</strain>
    </source>
</reference>
<gene>
    <name evidence="2" type="ORF">BE15_10385</name>
</gene>
<accession>A0A150QMS5</accession>
<protein>
    <recommendedName>
        <fullName evidence="4">Restriction endonuclease domain-containing protein</fullName>
    </recommendedName>
</protein>
<dbReference type="AlphaFoldDB" id="A0A150QMS5"/>
<proteinExistence type="predicted"/>
<dbReference type="SUPFAM" id="SSF52980">
    <property type="entry name" value="Restriction endonuclease-like"/>
    <property type="match status" value="1"/>
</dbReference>